<dbReference type="Proteomes" id="UP001279734">
    <property type="component" value="Unassembled WGS sequence"/>
</dbReference>
<evidence type="ECO:0000313" key="2">
    <source>
        <dbReference type="Proteomes" id="UP001279734"/>
    </source>
</evidence>
<dbReference type="AlphaFoldDB" id="A0AAD3XI11"/>
<keyword evidence="2" id="KW-1185">Reference proteome</keyword>
<proteinExistence type="predicted"/>
<sequence length="234" mass="26138">MTNIVESIEHRHMAPVLATELASAILAPTTYDRFTAERAPSFLGKPDSVEADIWLKRMKKIFKVVIYEKEVEIEKFYAERVASRARVSVRPAGGSFGSSKKIRMTDKEKGVVLAQSMTDSRTSVAQCTTCGRMHPGQACRRMTGACFKCGQKKEMPVLILALLTKHLVRSGCKAYLAYTYTTGSHKVPAKDILVVRNFEDVFPKELPGLPSHGRLSLRSLLFPMSVQFLKLLIE</sequence>
<organism evidence="1 2">
    <name type="scientific">Nepenthes gracilis</name>
    <name type="common">Slender pitcher plant</name>
    <dbReference type="NCBI Taxonomy" id="150966"/>
    <lineage>
        <taxon>Eukaryota</taxon>
        <taxon>Viridiplantae</taxon>
        <taxon>Streptophyta</taxon>
        <taxon>Embryophyta</taxon>
        <taxon>Tracheophyta</taxon>
        <taxon>Spermatophyta</taxon>
        <taxon>Magnoliopsida</taxon>
        <taxon>eudicotyledons</taxon>
        <taxon>Gunneridae</taxon>
        <taxon>Pentapetalae</taxon>
        <taxon>Caryophyllales</taxon>
        <taxon>Nepenthaceae</taxon>
        <taxon>Nepenthes</taxon>
    </lineage>
</organism>
<name>A0AAD3XI11_NEPGR</name>
<comment type="caution">
    <text evidence="1">The sequence shown here is derived from an EMBL/GenBank/DDBJ whole genome shotgun (WGS) entry which is preliminary data.</text>
</comment>
<protein>
    <submittedName>
        <fullName evidence="1">Uncharacterized protein</fullName>
    </submittedName>
</protein>
<gene>
    <name evidence="1" type="ORF">Nepgr_006896</name>
</gene>
<reference evidence="1" key="1">
    <citation type="submission" date="2023-05" db="EMBL/GenBank/DDBJ databases">
        <title>Nepenthes gracilis genome sequencing.</title>
        <authorList>
            <person name="Fukushima K."/>
        </authorList>
    </citation>
    <scope>NUCLEOTIDE SEQUENCE</scope>
    <source>
        <strain evidence="1">SING2019-196</strain>
    </source>
</reference>
<evidence type="ECO:0000313" key="1">
    <source>
        <dbReference type="EMBL" id="GMH05056.1"/>
    </source>
</evidence>
<dbReference type="EMBL" id="BSYO01000005">
    <property type="protein sequence ID" value="GMH05056.1"/>
    <property type="molecule type" value="Genomic_DNA"/>
</dbReference>
<accession>A0AAD3XI11</accession>